<keyword evidence="1" id="KW-0808">Transferase</keyword>
<dbReference type="AlphaFoldDB" id="A0A239B778"/>
<keyword evidence="4" id="KW-0687">Ribonucleoprotein</keyword>
<evidence type="ECO:0000313" key="5">
    <source>
        <dbReference type="Proteomes" id="UP000198310"/>
    </source>
</evidence>
<dbReference type="GO" id="GO:0005840">
    <property type="term" value="C:ribosome"/>
    <property type="evidence" value="ECO:0007669"/>
    <property type="project" value="UniProtKB-KW"/>
</dbReference>
<evidence type="ECO:0000256" key="1">
    <source>
        <dbReference type="ARBA" id="ARBA00022679"/>
    </source>
</evidence>
<name>A0A239B778_9BACT</name>
<dbReference type="PROSITE" id="PS51186">
    <property type="entry name" value="GNAT"/>
    <property type="match status" value="1"/>
</dbReference>
<dbReference type="Gene3D" id="3.40.630.30">
    <property type="match status" value="1"/>
</dbReference>
<dbReference type="InterPro" id="IPR000182">
    <property type="entry name" value="GNAT_dom"/>
</dbReference>
<proteinExistence type="predicted"/>
<keyword evidence="2" id="KW-0012">Acyltransferase</keyword>
<keyword evidence="5" id="KW-1185">Reference proteome</keyword>
<dbReference type="SUPFAM" id="SSF55729">
    <property type="entry name" value="Acyl-CoA N-acyltransferases (Nat)"/>
    <property type="match status" value="1"/>
</dbReference>
<evidence type="ECO:0000313" key="4">
    <source>
        <dbReference type="EMBL" id="SNS03807.1"/>
    </source>
</evidence>
<dbReference type="InterPro" id="IPR050832">
    <property type="entry name" value="Bact_Acetyltransf"/>
</dbReference>
<dbReference type="Proteomes" id="UP000198310">
    <property type="component" value="Unassembled WGS sequence"/>
</dbReference>
<dbReference type="InterPro" id="IPR016181">
    <property type="entry name" value="Acyl_CoA_acyltransferase"/>
</dbReference>
<reference evidence="5" key="1">
    <citation type="submission" date="2017-06" db="EMBL/GenBank/DDBJ databases">
        <authorList>
            <person name="Varghese N."/>
            <person name="Submissions S."/>
        </authorList>
    </citation>
    <scope>NUCLEOTIDE SEQUENCE [LARGE SCALE GENOMIC DNA]</scope>
    <source>
        <strain evidence="5">DSM 28041</strain>
    </source>
</reference>
<dbReference type="CDD" id="cd04301">
    <property type="entry name" value="NAT_SF"/>
    <property type="match status" value="1"/>
</dbReference>
<gene>
    <name evidence="4" type="ORF">SAMN06269173_11926</name>
</gene>
<feature type="domain" description="N-acetyltransferase" evidence="3">
    <location>
        <begin position="3"/>
        <end position="173"/>
    </location>
</feature>
<organism evidence="4 5">
    <name type="scientific">Hymenobacter mucosus</name>
    <dbReference type="NCBI Taxonomy" id="1411120"/>
    <lineage>
        <taxon>Bacteria</taxon>
        <taxon>Pseudomonadati</taxon>
        <taxon>Bacteroidota</taxon>
        <taxon>Cytophagia</taxon>
        <taxon>Cytophagales</taxon>
        <taxon>Hymenobacteraceae</taxon>
        <taxon>Hymenobacter</taxon>
    </lineage>
</organism>
<dbReference type="PANTHER" id="PTHR43877">
    <property type="entry name" value="AMINOALKYLPHOSPHONATE N-ACETYLTRANSFERASE-RELATED-RELATED"/>
    <property type="match status" value="1"/>
</dbReference>
<evidence type="ECO:0000256" key="2">
    <source>
        <dbReference type="ARBA" id="ARBA00023315"/>
    </source>
</evidence>
<keyword evidence="4" id="KW-0689">Ribosomal protein</keyword>
<dbReference type="Pfam" id="PF00583">
    <property type="entry name" value="Acetyltransf_1"/>
    <property type="match status" value="1"/>
</dbReference>
<accession>A0A239B778</accession>
<evidence type="ECO:0000259" key="3">
    <source>
        <dbReference type="PROSITE" id="PS51186"/>
    </source>
</evidence>
<dbReference type="EMBL" id="FZNS01000019">
    <property type="protein sequence ID" value="SNS03807.1"/>
    <property type="molecule type" value="Genomic_DNA"/>
</dbReference>
<dbReference type="GO" id="GO:0016747">
    <property type="term" value="F:acyltransferase activity, transferring groups other than amino-acyl groups"/>
    <property type="evidence" value="ECO:0007669"/>
    <property type="project" value="InterPro"/>
</dbReference>
<protein>
    <submittedName>
        <fullName evidence="4">Ribosomal protein S18 acetylase RimI</fullName>
    </submittedName>
</protein>
<sequence length="173" mass="19114">MFMTIRALQPHEVLQHMTSLAGLLQDSVANGSSVGFLPPVVPAVAYAFWQDVAAAMQNGHRVLLVAETDGIVLGTVQLDLVMKPNAPHRAEVMKLLVHSQARRRGIGRRLMYVIEEQARQHQRTTLVLDTRKGDPSERLYQSLGYTVAGSIPAYVYSANGSLDATVIYYKLLQ</sequence>